<accession>A0AAV7I4Y4</accession>
<evidence type="ECO:0000313" key="1">
    <source>
        <dbReference type="EMBL" id="KAH0541010.1"/>
    </source>
</evidence>
<comment type="caution">
    <text evidence="1">The sequence shown here is derived from an EMBL/GenBank/DDBJ whole genome shotgun (WGS) entry which is preliminary data.</text>
</comment>
<protein>
    <submittedName>
        <fullName evidence="1">Uncharacterized protein</fullName>
    </submittedName>
</protein>
<dbReference type="EMBL" id="JAHXZJ010002609">
    <property type="protein sequence ID" value="KAH0541010.1"/>
    <property type="molecule type" value="Genomic_DNA"/>
</dbReference>
<proteinExistence type="predicted"/>
<dbReference type="Proteomes" id="UP000826195">
    <property type="component" value="Unassembled WGS sequence"/>
</dbReference>
<dbReference type="AlphaFoldDB" id="A0AAV7I4Y4"/>
<reference evidence="1 2" key="1">
    <citation type="journal article" date="2021" name="J. Hered.">
        <title>A chromosome-level genome assembly of the parasitoid wasp, Cotesia glomerata (Hymenoptera: Braconidae).</title>
        <authorList>
            <person name="Pinto B.J."/>
            <person name="Weis J.J."/>
            <person name="Gamble T."/>
            <person name="Ode P.J."/>
            <person name="Paul R."/>
            <person name="Zaspel J.M."/>
        </authorList>
    </citation>
    <scope>NUCLEOTIDE SEQUENCE [LARGE SCALE GENOMIC DNA]</scope>
    <source>
        <strain evidence="1">CgM1</strain>
    </source>
</reference>
<name>A0AAV7I4Y4_COTGL</name>
<organism evidence="1 2">
    <name type="scientific">Cotesia glomerata</name>
    <name type="common">Lepidopteran parasitic wasp</name>
    <name type="synonym">Apanteles glomeratus</name>
    <dbReference type="NCBI Taxonomy" id="32391"/>
    <lineage>
        <taxon>Eukaryota</taxon>
        <taxon>Metazoa</taxon>
        <taxon>Ecdysozoa</taxon>
        <taxon>Arthropoda</taxon>
        <taxon>Hexapoda</taxon>
        <taxon>Insecta</taxon>
        <taxon>Pterygota</taxon>
        <taxon>Neoptera</taxon>
        <taxon>Endopterygota</taxon>
        <taxon>Hymenoptera</taxon>
        <taxon>Apocrita</taxon>
        <taxon>Ichneumonoidea</taxon>
        <taxon>Braconidae</taxon>
        <taxon>Microgastrinae</taxon>
        <taxon>Cotesia</taxon>
    </lineage>
</organism>
<evidence type="ECO:0000313" key="2">
    <source>
        <dbReference type="Proteomes" id="UP000826195"/>
    </source>
</evidence>
<sequence>MLIRVKCSGLFSAGCKCSDTSHQGLSAYDQSYSRHTRIALVFATTTVDARAPPKCVVRELNIRKSLPRYQQTY</sequence>
<gene>
    <name evidence="1" type="ORF">KQX54_020784</name>
</gene>
<keyword evidence="2" id="KW-1185">Reference proteome</keyword>